<sequence length="81" mass="8458">MEAAAGPTVRLVEAEAWAARPLGKTAMELARSVETAGPIGPPVVSHLGKVLGLATLPAKSYFRSYQNYTTLLTTNSSPICG</sequence>
<dbReference type="Proteomes" id="UP000229674">
    <property type="component" value="Unassembled WGS sequence"/>
</dbReference>
<comment type="caution">
    <text evidence="1">The sequence shown here is derived from an EMBL/GenBank/DDBJ whole genome shotgun (WGS) entry which is preliminary data.</text>
</comment>
<accession>A0A2M8G1M4</accession>
<reference evidence="2" key="1">
    <citation type="submission" date="2017-09" db="EMBL/GenBank/DDBJ databases">
        <title>Depth-based differentiation of microbial function through sediment-hosted aquifers and enrichment of novel symbionts in the deep terrestrial subsurface.</title>
        <authorList>
            <person name="Probst A.J."/>
            <person name="Ladd B."/>
            <person name="Jarett J.K."/>
            <person name="Geller-Mcgrath D.E."/>
            <person name="Sieber C.M.K."/>
            <person name="Emerson J.B."/>
            <person name="Anantharaman K."/>
            <person name="Thomas B.C."/>
            <person name="Malmstrom R."/>
            <person name="Stieglmeier M."/>
            <person name="Klingl A."/>
            <person name="Woyke T."/>
            <person name="Ryan C.M."/>
            <person name="Banfield J.F."/>
        </authorList>
    </citation>
    <scope>NUCLEOTIDE SEQUENCE [LARGE SCALE GENOMIC DNA]</scope>
</reference>
<protein>
    <submittedName>
        <fullName evidence="1">Uncharacterized protein</fullName>
    </submittedName>
</protein>
<evidence type="ECO:0000313" key="1">
    <source>
        <dbReference type="EMBL" id="PJC65553.1"/>
    </source>
</evidence>
<dbReference type="EMBL" id="PFQX01000002">
    <property type="protein sequence ID" value="PJC65553.1"/>
    <property type="molecule type" value="Genomic_DNA"/>
</dbReference>
<gene>
    <name evidence="1" type="ORF">CO020_00020</name>
</gene>
<evidence type="ECO:0000313" key="2">
    <source>
        <dbReference type="Proteomes" id="UP000229674"/>
    </source>
</evidence>
<proteinExistence type="predicted"/>
<dbReference type="AlphaFoldDB" id="A0A2M8G1M4"/>
<name>A0A2M8G1M4_9BACT</name>
<organism evidence="1 2">
    <name type="scientific">Candidatus Colwellbacteria bacterium CG_4_9_14_0_2_um_filter_50_12</name>
    <dbReference type="NCBI Taxonomy" id="1974538"/>
    <lineage>
        <taxon>Bacteria</taxon>
        <taxon>Candidatus Colwelliibacteriota</taxon>
    </lineage>
</organism>